<dbReference type="InterPro" id="IPR036264">
    <property type="entry name" value="Bact_exopeptidase_dim_dom"/>
</dbReference>
<dbReference type="OrthoDB" id="6119954at2759"/>
<evidence type="ECO:0000256" key="2">
    <source>
        <dbReference type="PIRNR" id="PIRNR037226"/>
    </source>
</evidence>
<dbReference type="OMA" id="YALPSMN"/>
<dbReference type="InterPro" id="IPR017439">
    <property type="entry name" value="Amidohydrolase"/>
</dbReference>
<dbReference type="PANTHER" id="PTHR30575">
    <property type="entry name" value="PEPTIDASE M20"/>
    <property type="match status" value="1"/>
</dbReference>
<dbReference type="Pfam" id="PF01546">
    <property type="entry name" value="Peptidase_M20"/>
    <property type="match status" value="1"/>
</dbReference>
<comment type="similarity">
    <text evidence="1 2">Belongs to the peptidase M20A family.</text>
</comment>
<sequence length="451" mass="48708">MLCKVEKRSDELLDVHHLSETLEELGRDREDNTHTYLGDINDSVESLQSSLWPLNQYIHDNPELAFAEYKAHDALTKYIRSFAGWEVTISAYGIETAWIATYDSGRDGPVVSFNAEMDALPGMGHACGHNLIAIASLAAGVITANIIKKHDLPGKVIIFGTPGEEGIGGGKIQLLKAGAYKGVDISLISHPGIYNNSPRVRTTAFSRIEVEYFGRAAHAANSPWLGINALDALIIAYNAISALRQQTMPTDIIGMNITNGGARPNVIHAYAAGTCVIRTNTSARLSELEAKVSACFRAGAEATGARVEIKITPGYADHIPNRVLAASYTKYWNALPDVPEPQIPSGEQYTYVKASTDQGNISYAMPSVNASFSIPPGLHAGPPHTPDFEGAAGTREAFERALRVAKALAGTAVDVLRTPGLLEEVKEEWRRDMEGAKEGKQDVGKTVDRTK</sequence>
<keyword evidence="5" id="KW-1185">Reference proteome</keyword>
<reference evidence="5" key="1">
    <citation type="journal article" date="2021" name="BMC Genomics">
        <title>Chromosome-level genome assembly and manually-curated proteome of model necrotroph Parastagonospora nodorum Sn15 reveals a genome-wide trove of candidate effector homologs, and redundancy of virulence-related functions within an accessory chromosome.</title>
        <authorList>
            <person name="Bertazzoni S."/>
            <person name="Jones D.A.B."/>
            <person name="Phan H.T."/>
            <person name="Tan K.-C."/>
            <person name="Hane J.K."/>
        </authorList>
    </citation>
    <scope>NUCLEOTIDE SEQUENCE [LARGE SCALE GENOMIC DNA]</scope>
    <source>
        <strain evidence="5">SN15 / ATCC MYA-4574 / FGSC 10173)</strain>
    </source>
</reference>
<dbReference type="VEuPathDB" id="FungiDB:JI435_073560"/>
<accession>A0A7U2EW33</accession>
<evidence type="ECO:0000313" key="4">
    <source>
        <dbReference type="EMBL" id="QRC94074.1"/>
    </source>
</evidence>
<proteinExistence type="inferred from homology"/>
<organism evidence="4 5">
    <name type="scientific">Phaeosphaeria nodorum (strain SN15 / ATCC MYA-4574 / FGSC 10173)</name>
    <name type="common">Glume blotch fungus</name>
    <name type="synonym">Parastagonospora nodorum</name>
    <dbReference type="NCBI Taxonomy" id="321614"/>
    <lineage>
        <taxon>Eukaryota</taxon>
        <taxon>Fungi</taxon>
        <taxon>Dikarya</taxon>
        <taxon>Ascomycota</taxon>
        <taxon>Pezizomycotina</taxon>
        <taxon>Dothideomycetes</taxon>
        <taxon>Pleosporomycetidae</taxon>
        <taxon>Pleosporales</taxon>
        <taxon>Pleosporineae</taxon>
        <taxon>Phaeosphaeriaceae</taxon>
        <taxon>Parastagonospora</taxon>
    </lineage>
</organism>
<dbReference type="CDD" id="cd05672">
    <property type="entry name" value="M20_ACY1L2-like"/>
    <property type="match status" value="1"/>
</dbReference>
<feature type="region of interest" description="Disordered" evidence="3">
    <location>
        <begin position="430"/>
        <end position="451"/>
    </location>
</feature>
<evidence type="ECO:0000256" key="1">
    <source>
        <dbReference type="ARBA" id="ARBA00006247"/>
    </source>
</evidence>
<dbReference type="InterPro" id="IPR052030">
    <property type="entry name" value="Peptidase_M20/M20A_hydrolases"/>
</dbReference>
<dbReference type="SUPFAM" id="SSF53187">
    <property type="entry name" value="Zn-dependent exopeptidases"/>
    <property type="match status" value="1"/>
</dbReference>
<gene>
    <name evidence="4" type="ORF">JI435_073560</name>
</gene>
<evidence type="ECO:0000256" key="3">
    <source>
        <dbReference type="SAM" id="MobiDB-lite"/>
    </source>
</evidence>
<dbReference type="InterPro" id="IPR017144">
    <property type="entry name" value="Xaa-Arg_dipeptidase"/>
</dbReference>
<dbReference type="NCBIfam" id="TIGR01891">
    <property type="entry name" value="amidohydrolases"/>
    <property type="match status" value="1"/>
</dbReference>
<dbReference type="Gene3D" id="3.30.70.360">
    <property type="match status" value="1"/>
</dbReference>
<dbReference type="PANTHER" id="PTHR30575:SF4">
    <property type="entry name" value="PEPTIDASE M20 DOMAIN-CONTAINING PROTEIN 2"/>
    <property type="match status" value="1"/>
</dbReference>
<name>A0A7U2EW33_PHANO</name>
<protein>
    <recommendedName>
        <fullName evidence="2">Peptidase M20 domain-containing protein 2</fullName>
    </recommendedName>
</protein>
<dbReference type="SUPFAM" id="SSF55031">
    <property type="entry name" value="Bacterial exopeptidase dimerisation domain"/>
    <property type="match status" value="1"/>
</dbReference>
<dbReference type="FunFam" id="3.30.70.360:FF:000004">
    <property type="entry name" value="Peptidase M20 domain-containing protein 2"/>
    <property type="match status" value="1"/>
</dbReference>
<evidence type="ECO:0000313" key="5">
    <source>
        <dbReference type="Proteomes" id="UP000663193"/>
    </source>
</evidence>
<dbReference type="EMBL" id="CP069026">
    <property type="protein sequence ID" value="QRC94074.1"/>
    <property type="molecule type" value="Genomic_DNA"/>
</dbReference>
<dbReference type="Gene3D" id="3.40.630.10">
    <property type="entry name" value="Zn peptidases"/>
    <property type="match status" value="1"/>
</dbReference>
<dbReference type="GO" id="GO:0016805">
    <property type="term" value="F:dipeptidase activity"/>
    <property type="evidence" value="ECO:0007669"/>
    <property type="project" value="InterPro"/>
</dbReference>
<dbReference type="PIRSF" id="PIRSF037226">
    <property type="entry name" value="Amidohydrolase_ACY1L2_prd"/>
    <property type="match status" value="1"/>
</dbReference>
<dbReference type="Proteomes" id="UP000663193">
    <property type="component" value="Chromosome 4"/>
</dbReference>
<dbReference type="InterPro" id="IPR002933">
    <property type="entry name" value="Peptidase_M20"/>
</dbReference>
<dbReference type="AlphaFoldDB" id="A0A7U2EW33"/>